<organism evidence="2 3">
    <name type="scientific">Limosilactobacillus albertensis</name>
    <dbReference type="NCBI Taxonomy" id="2759752"/>
    <lineage>
        <taxon>Bacteria</taxon>
        <taxon>Bacillati</taxon>
        <taxon>Bacillota</taxon>
        <taxon>Bacilli</taxon>
        <taxon>Lactobacillales</taxon>
        <taxon>Lactobacillaceae</taxon>
        <taxon>Limosilactobacillus</taxon>
    </lineage>
</organism>
<dbReference type="Gene3D" id="2.30.130.30">
    <property type="entry name" value="Hypothetical protein"/>
    <property type="match status" value="1"/>
</dbReference>
<evidence type="ECO:0000313" key="2">
    <source>
        <dbReference type="EMBL" id="MBB1068764.1"/>
    </source>
</evidence>
<evidence type="ECO:0000313" key="3">
    <source>
        <dbReference type="Proteomes" id="UP000518316"/>
    </source>
</evidence>
<dbReference type="SMART" id="SM01022">
    <property type="entry name" value="ASCH"/>
    <property type="match status" value="1"/>
</dbReference>
<proteinExistence type="predicted"/>
<dbReference type="SUPFAM" id="SSF88697">
    <property type="entry name" value="PUA domain-like"/>
    <property type="match status" value="1"/>
</dbReference>
<keyword evidence="3" id="KW-1185">Reference proteome</keyword>
<dbReference type="AlphaFoldDB" id="A0A7W3TQ01"/>
<accession>A0A7W3TQ01</accession>
<protein>
    <submittedName>
        <fullName evidence="2">ASCH domain-containing protein</fullName>
    </submittedName>
</protein>
<name>A0A7W3TQ01_9LACO</name>
<dbReference type="RefSeq" id="WP_182597507.1">
    <property type="nucleotide sequence ID" value="NZ_JACIVC010000028.1"/>
</dbReference>
<dbReference type="InterPro" id="IPR015947">
    <property type="entry name" value="PUA-like_sf"/>
</dbReference>
<sequence>MKALSIHPEYAMEILNGNKTEEYRSWTTSYRGDLLICNTAKKTRGAVAGYALCVAKIVDIEKRCDGDQSYYAWKIVPFETGGSYWIEPLKVKGQRRLFNVDDALIKAAPFSNPFSAAGENWYQEKIIPLIH</sequence>
<reference evidence="2 3" key="1">
    <citation type="submission" date="2020-07" db="EMBL/GenBank/DDBJ databases">
        <title>Description of Limosilactobacillus balticus sp. nov., Limosilactobacillus agrestis sp. nov., Limosilactobacillus albertensis sp. nov., Limosilactobacillus rudii sp. nov., Limosilactobacillus fastidiosus sp. nov., five novel Limosilactobacillus species isolated from the vertebrate gastrointestinal tract, and proposal of 6 subspecies of Limosilactobacillus reuteri adapted to the gastrointestinal tract of specific vertebrate hosts.</title>
        <authorList>
            <person name="Li F."/>
            <person name="Cheng C."/>
            <person name="Zheng J."/>
            <person name="Quevedo R.M."/>
            <person name="Li J."/>
            <person name="Roos S."/>
            <person name="Gaenzle M.G."/>
            <person name="Walter J."/>
        </authorList>
    </citation>
    <scope>NUCLEOTIDE SEQUENCE [LARGE SCALE GENOMIC DNA]</scope>
    <source>
        <strain evidence="2 3">RRLNB_1_1</strain>
    </source>
</reference>
<comment type="caution">
    <text evidence="2">The sequence shown here is derived from an EMBL/GenBank/DDBJ whole genome shotgun (WGS) entry which is preliminary data.</text>
</comment>
<gene>
    <name evidence="2" type="ORF">H5S40_00995</name>
</gene>
<dbReference type="EMBL" id="JACIVC010000028">
    <property type="protein sequence ID" value="MBB1068764.1"/>
    <property type="molecule type" value="Genomic_DNA"/>
</dbReference>
<dbReference type="Proteomes" id="UP000518316">
    <property type="component" value="Unassembled WGS sequence"/>
</dbReference>
<evidence type="ECO:0000259" key="1">
    <source>
        <dbReference type="SMART" id="SM01022"/>
    </source>
</evidence>
<feature type="domain" description="ASCH" evidence="1">
    <location>
        <begin position="4"/>
        <end position="93"/>
    </location>
</feature>
<dbReference type="InterPro" id="IPR007374">
    <property type="entry name" value="ASCH_domain"/>
</dbReference>
<dbReference type="Pfam" id="PF04266">
    <property type="entry name" value="ASCH"/>
    <property type="match status" value="1"/>
</dbReference>